<evidence type="ECO:0000313" key="2">
    <source>
        <dbReference type="Proteomes" id="UP000474104"/>
    </source>
</evidence>
<proteinExistence type="predicted"/>
<dbReference type="Gene3D" id="3.10.129.130">
    <property type="match status" value="1"/>
</dbReference>
<comment type="caution">
    <text evidence="1">The sequence shown here is derived from an EMBL/GenBank/DDBJ whole genome shotgun (WGS) entry which is preliminary data.</text>
</comment>
<dbReference type="EMBL" id="VIRB01000149">
    <property type="protein sequence ID" value="NDO72016.1"/>
    <property type="molecule type" value="Genomic_DNA"/>
</dbReference>
<dbReference type="Proteomes" id="UP000474104">
    <property type="component" value="Unassembled WGS sequence"/>
</dbReference>
<gene>
    <name evidence="1" type="ORF">FMM80_26555</name>
</gene>
<sequence>MFLLKDKLKFINVNTSYLKAMHNACSEVFYSTKGYGNKPHIGMLISEHNLEYVIPLSSAKRKHKSWKNVDGERYLIYEKTSVANLSPDDIWVQGEEKSNVKHIISVLDIKKMFPVIDGVYTIVNLNYDNNDTEELKKYKDLLNKEYSFCLKIIDKVISKANKLYSKQMSTGKILKYCCDFKALEKASITYSENSMPDSGEDDYNC</sequence>
<dbReference type="InterPro" id="IPR025911">
    <property type="entry name" value="ToxN/AbiQ_toxin"/>
</dbReference>
<name>A0A9X5CCT7_9FIRM</name>
<dbReference type="InterPro" id="IPR053735">
    <property type="entry name" value="Type_III_TA_endoRNase"/>
</dbReference>
<evidence type="ECO:0000313" key="1">
    <source>
        <dbReference type="EMBL" id="NDO72016.1"/>
    </source>
</evidence>
<dbReference type="GO" id="GO:0004521">
    <property type="term" value="F:RNA endonuclease activity"/>
    <property type="evidence" value="ECO:0007669"/>
    <property type="project" value="InterPro"/>
</dbReference>
<dbReference type="OrthoDB" id="1655812at2"/>
<reference evidence="1 2" key="1">
    <citation type="submission" date="2019-07" db="EMBL/GenBank/DDBJ databases">
        <title>Draft genome sequences of 15 bacterial species constituting the stable defined intestinal microbiota of the GM15 gnotobiotic mouse model.</title>
        <authorList>
            <person name="Elie C."/>
            <person name="Mathieu A."/>
            <person name="Saliou A."/>
            <person name="Darnaud M."/>
            <person name="Leulier F."/>
            <person name="Tamellini A."/>
        </authorList>
    </citation>
    <scope>NUCLEOTIDE SEQUENCE [LARGE SCALE GENOMIC DNA]</scope>
    <source>
        <strain evidence="2">ASF 502</strain>
    </source>
</reference>
<dbReference type="GO" id="GO:0003723">
    <property type="term" value="F:RNA binding"/>
    <property type="evidence" value="ECO:0007669"/>
    <property type="project" value="InterPro"/>
</dbReference>
<protein>
    <submittedName>
        <fullName evidence="1">Type III toxin-antitoxin system ToxN/AbiQ family toxin</fullName>
    </submittedName>
</protein>
<organism evidence="1 2">
    <name type="scientific">Schaedlerella arabinosiphila</name>
    <dbReference type="NCBI Taxonomy" id="2044587"/>
    <lineage>
        <taxon>Bacteria</taxon>
        <taxon>Bacillati</taxon>
        <taxon>Bacillota</taxon>
        <taxon>Clostridia</taxon>
        <taxon>Lachnospirales</taxon>
        <taxon>Lachnospiraceae</taxon>
        <taxon>Schaedlerella</taxon>
    </lineage>
</organism>
<dbReference type="RefSeq" id="WP_004081920.1">
    <property type="nucleotide sequence ID" value="NZ_CASCYM010000066.1"/>
</dbReference>
<accession>A0A9X5CCT7</accession>
<dbReference type="Pfam" id="PF13958">
    <property type="entry name" value="ToxN_toxin"/>
    <property type="match status" value="1"/>
</dbReference>
<dbReference type="AlphaFoldDB" id="A0A9X5CCT7"/>